<organism evidence="2 3">
    <name type="scientific">Filobacillus milosensis</name>
    <dbReference type="NCBI Taxonomy" id="94137"/>
    <lineage>
        <taxon>Bacteria</taxon>
        <taxon>Bacillati</taxon>
        <taxon>Bacillota</taxon>
        <taxon>Bacilli</taxon>
        <taxon>Bacillales</taxon>
        <taxon>Bacillaceae</taxon>
        <taxon>Filobacillus</taxon>
    </lineage>
</organism>
<dbReference type="OrthoDB" id="2969924at2"/>
<proteinExistence type="predicted"/>
<name>A0A4Y8IHM7_9BACI</name>
<evidence type="ECO:0000256" key="1">
    <source>
        <dbReference type="SAM" id="Phobius"/>
    </source>
</evidence>
<sequence length="103" mass="11543">MPLEEEVRGLLIGGFSTVMGICMLICVFLLIKKNNNLGYTWIFLHLLLVSVAANFALRVITFDSNHPMASEEISLQISISGIIWTFSMIFLVFGLISFSKEKV</sequence>
<feature type="transmembrane region" description="Helical" evidence="1">
    <location>
        <begin position="38"/>
        <end position="57"/>
    </location>
</feature>
<dbReference type="AlphaFoldDB" id="A0A4Y8IHM7"/>
<feature type="transmembrane region" description="Helical" evidence="1">
    <location>
        <begin position="12"/>
        <end position="31"/>
    </location>
</feature>
<keyword evidence="1" id="KW-1133">Transmembrane helix</keyword>
<comment type="caution">
    <text evidence="2">The sequence shown here is derived from an EMBL/GenBank/DDBJ whole genome shotgun (WGS) entry which is preliminary data.</text>
</comment>
<evidence type="ECO:0000313" key="2">
    <source>
        <dbReference type="EMBL" id="TFB15063.1"/>
    </source>
</evidence>
<dbReference type="EMBL" id="SOPW01000014">
    <property type="protein sequence ID" value="TFB15063.1"/>
    <property type="molecule type" value="Genomic_DNA"/>
</dbReference>
<keyword evidence="1" id="KW-0812">Transmembrane</keyword>
<keyword evidence="1" id="KW-0472">Membrane</keyword>
<protein>
    <submittedName>
        <fullName evidence="2">Uncharacterized protein</fullName>
    </submittedName>
</protein>
<reference evidence="2 3" key="1">
    <citation type="submission" date="2019-03" db="EMBL/GenBank/DDBJ databases">
        <authorList>
            <person name="He R.-H."/>
        </authorList>
    </citation>
    <scope>NUCLEOTIDE SEQUENCE [LARGE SCALE GENOMIC DNA]</scope>
    <source>
        <strain evidence="3">SH 714</strain>
    </source>
</reference>
<evidence type="ECO:0000313" key="3">
    <source>
        <dbReference type="Proteomes" id="UP000297975"/>
    </source>
</evidence>
<dbReference type="RefSeq" id="WP_134340806.1">
    <property type="nucleotide sequence ID" value="NZ_SOPW01000014.1"/>
</dbReference>
<keyword evidence="3" id="KW-1185">Reference proteome</keyword>
<dbReference type="Proteomes" id="UP000297975">
    <property type="component" value="Unassembled WGS sequence"/>
</dbReference>
<feature type="transmembrane region" description="Helical" evidence="1">
    <location>
        <begin position="77"/>
        <end position="98"/>
    </location>
</feature>
<gene>
    <name evidence="2" type="ORF">E3U55_12485</name>
</gene>
<accession>A0A4Y8IHM7</accession>